<reference evidence="2" key="4">
    <citation type="journal article" date="2023" name="Microbiol. Resour. Announc.">
        <title>Complete Genome Sequence of Vulcanisaeta souniana Strain IC-059, a Hyperthermophilic Archaeon Isolated from Hot Spring Water in Japan.</title>
        <authorList>
            <person name="Kato S."/>
            <person name="Itoh T."/>
            <person name="Wu L."/>
            <person name="Ma J."/>
            <person name="Ohkuma M."/>
        </authorList>
    </citation>
    <scope>NUCLEOTIDE SEQUENCE</scope>
    <source>
        <strain evidence="2">JCM 11219</strain>
    </source>
</reference>
<evidence type="ECO:0000259" key="1">
    <source>
        <dbReference type="Pfam" id="PF07883"/>
    </source>
</evidence>
<feature type="domain" description="Cupin type-2" evidence="1">
    <location>
        <begin position="34"/>
        <end position="92"/>
    </location>
</feature>
<dbReference type="InterPro" id="IPR013096">
    <property type="entry name" value="Cupin_2"/>
</dbReference>
<evidence type="ECO:0000313" key="5">
    <source>
        <dbReference type="Proteomes" id="UP001060771"/>
    </source>
</evidence>
<dbReference type="InterPro" id="IPR025499">
    <property type="entry name" value="KdgF"/>
</dbReference>
<dbReference type="PANTHER" id="PTHR40112">
    <property type="entry name" value="H2HPP ISOMERASE"/>
    <property type="match status" value="1"/>
</dbReference>
<proteinExistence type="predicted"/>
<dbReference type="OrthoDB" id="114121at2157"/>
<dbReference type="CDD" id="cd02238">
    <property type="entry name" value="cupin_KdgF"/>
    <property type="match status" value="1"/>
</dbReference>
<dbReference type="EMBL" id="AP026830">
    <property type="protein sequence ID" value="BDR92529.1"/>
    <property type="molecule type" value="Genomic_DNA"/>
</dbReference>
<reference evidence="5" key="3">
    <citation type="submission" date="2022-09" db="EMBL/GenBank/DDBJ databases">
        <title>Complete genome sequence of Vulcanisaeta souniana.</title>
        <authorList>
            <person name="Kato S."/>
            <person name="Itoh T."/>
            <person name="Ohkuma M."/>
        </authorList>
    </citation>
    <scope>NUCLEOTIDE SEQUENCE [LARGE SCALE GENOMIC DNA]</scope>
    <source>
        <strain evidence="5">JCM 11219</strain>
    </source>
</reference>
<organism evidence="3 4">
    <name type="scientific">Vulcanisaeta souniana JCM 11219</name>
    <dbReference type="NCBI Taxonomy" id="1293586"/>
    <lineage>
        <taxon>Archaea</taxon>
        <taxon>Thermoproteota</taxon>
        <taxon>Thermoprotei</taxon>
        <taxon>Thermoproteales</taxon>
        <taxon>Thermoproteaceae</taxon>
        <taxon>Vulcanisaeta</taxon>
    </lineage>
</organism>
<dbReference type="AlphaFoldDB" id="A0A830E4W1"/>
<dbReference type="InterPro" id="IPR052535">
    <property type="entry name" value="Bacilysin_H2HPP_isomerase"/>
</dbReference>
<evidence type="ECO:0000313" key="2">
    <source>
        <dbReference type="EMBL" id="BDR92529.1"/>
    </source>
</evidence>
<dbReference type="InterPro" id="IPR014710">
    <property type="entry name" value="RmlC-like_jellyroll"/>
</dbReference>
<dbReference type="Proteomes" id="UP001060771">
    <property type="component" value="Chromosome"/>
</dbReference>
<accession>A0A830E4W1</accession>
<dbReference type="RefSeq" id="WP_188603789.1">
    <property type="nucleotide sequence ID" value="NZ_AP026830.1"/>
</dbReference>
<dbReference type="PANTHER" id="PTHR40112:SF1">
    <property type="entry name" value="H2HPP ISOMERASE"/>
    <property type="match status" value="1"/>
</dbReference>
<name>A0A830E4W1_9CREN</name>
<dbReference type="EMBL" id="BMNM01000009">
    <property type="protein sequence ID" value="GGI83121.1"/>
    <property type="molecule type" value="Genomic_DNA"/>
</dbReference>
<dbReference type="PIRSF" id="PIRSF029883">
    <property type="entry name" value="KdgF"/>
    <property type="match status" value="1"/>
</dbReference>
<evidence type="ECO:0000313" key="3">
    <source>
        <dbReference type="EMBL" id="GGI83121.1"/>
    </source>
</evidence>
<dbReference type="InterPro" id="IPR011051">
    <property type="entry name" value="RmlC_Cupin_sf"/>
</dbReference>
<keyword evidence="5" id="KW-1185">Reference proteome</keyword>
<reference evidence="3" key="1">
    <citation type="journal article" date="2014" name="Int. J. Syst. Evol. Microbiol.">
        <title>Complete genome sequence of Corynebacterium casei LMG S-19264T (=DSM 44701T), isolated from a smear-ripened cheese.</title>
        <authorList>
            <consortium name="US DOE Joint Genome Institute (JGI-PGF)"/>
            <person name="Walter F."/>
            <person name="Albersmeier A."/>
            <person name="Kalinowski J."/>
            <person name="Ruckert C."/>
        </authorList>
    </citation>
    <scope>NUCLEOTIDE SEQUENCE</scope>
    <source>
        <strain evidence="3">JCM 11219</strain>
    </source>
</reference>
<sequence>MTLFKYEDVNWEKLGELIYRKHMHGSRLTIAQFKLLKGSVVNAHSHTHEQVSIVISGKLRFVVNNETYIAGSGDVVYIPPNAVHGVEALEDSLIVDVYSPIRDDWLRGEDKYLRS</sequence>
<gene>
    <name evidence="3" type="ORF">GCM10007112_19920</name>
    <name evidence="2" type="ORF">Vsou_16220</name>
</gene>
<evidence type="ECO:0000313" key="4">
    <source>
        <dbReference type="Proteomes" id="UP000657075"/>
    </source>
</evidence>
<dbReference type="Proteomes" id="UP000657075">
    <property type="component" value="Unassembled WGS sequence"/>
</dbReference>
<dbReference type="Pfam" id="PF07883">
    <property type="entry name" value="Cupin_2"/>
    <property type="match status" value="1"/>
</dbReference>
<protein>
    <submittedName>
        <fullName evidence="3">Cupin</fullName>
    </submittedName>
</protein>
<dbReference type="SUPFAM" id="SSF51182">
    <property type="entry name" value="RmlC-like cupins"/>
    <property type="match status" value="1"/>
</dbReference>
<reference evidence="3" key="2">
    <citation type="submission" date="2020-09" db="EMBL/GenBank/DDBJ databases">
        <authorList>
            <person name="Sun Q."/>
            <person name="Ohkuma M."/>
        </authorList>
    </citation>
    <scope>NUCLEOTIDE SEQUENCE</scope>
    <source>
        <strain evidence="3">JCM 11219</strain>
    </source>
</reference>
<dbReference type="Gene3D" id="2.60.120.10">
    <property type="entry name" value="Jelly Rolls"/>
    <property type="match status" value="1"/>
</dbReference>
<dbReference type="GeneID" id="76207169"/>